<gene>
    <name evidence="2" type="ORF">A2U01_0100440</name>
</gene>
<keyword evidence="3" id="KW-1185">Reference proteome</keyword>
<evidence type="ECO:0000256" key="1">
    <source>
        <dbReference type="SAM" id="MobiDB-lite"/>
    </source>
</evidence>
<proteinExistence type="predicted"/>
<evidence type="ECO:0000313" key="3">
    <source>
        <dbReference type="Proteomes" id="UP000265520"/>
    </source>
</evidence>
<protein>
    <submittedName>
        <fullName evidence="2">Uncharacterized protein</fullName>
    </submittedName>
</protein>
<organism evidence="2 3">
    <name type="scientific">Trifolium medium</name>
    <dbReference type="NCBI Taxonomy" id="97028"/>
    <lineage>
        <taxon>Eukaryota</taxon>
        <taxon>Viridiplantae</taxon>
        <taxon>Streptophyta</taxon>
        <taxon>Embryophyta</taxon>
        <taxon>Tracheophyta</taxon>
        <taxon>Spermatophyta</taxon>
        <taxon>Magnoliopsida</taxon>
        <taxon>eudicotyledons</taxon>
        <taxon>Gunneridae</taxon>
        <taxon>Pentapetalae</taxon>
        <taxon>rosids</taxon>
        <taxon>fabids</taxon>
        <taxon>Fabales</taxon>
        <taxon>Fabaceae</taxon>
        <taxon>Papilionoideae</taxon>
        <taxon>50 kb inversion clade</taxon>
        <taxon>NPAAA clade</taxon>
        <taxon>Hologalegina</taxon>
        <taxon>IRL clade</taxon>
        <taxon>Trifolieae</taxon>
        <taxon>Trifolium</taxon>
    </lineage>
</organism>
<dbReference type="Proteomes" id="UP000265520">
    <property type="component" value="Unassembled WGS sequence"/>
</dbReference>
<name>A0A392UW04_9FABA</name>
<feature type="non-terminal residue" evidence="2">
    <location>
        <position position="43"/>
    </location>
</feature>
<accession>A0A392UW04</accession>
<feature type="compositionally biased region" description="Basic and acidic residues" evidence="1">
    <location>
        <begin position="25"/>
        <end position="43"/>
    </location>
</feature>
<feature type="region of interest" description="Disordered" evidence="1">
    <location>
        <begin position="1"/>
        <end position="43"/>
    </location>
</feature>
<dbReference type="EMBL" id="LXQA010967680">
    <property type="protein sequence ID" value="MCI79169.1"/>
    <property type="molecule type" value="Genomic_DNA"/>
</dbReference>
<sequence length="43" mass="5037">MEFQALAGRETARESESNQSVSGWSERKREELARTRWARSSEH</sequence>
<dbReference type="AlphaFoldDB" id="A0A392UW04"/>
<evidence type="ECO:0000313" key="2">
    <source>
        <dbReference type="EMBL" id="MCI79169.1"/>
    </source>
</evidence>
<comment type="caution">
    <text evidence="2">The sequence shown here is derived from an EMBL/GenBank/DDBJ whole genome shotgun (WGS) entry which is preliminary data.</text>
</comment>
<reference evidence="2 3" key="1">
    <citation type="journal article" date="2018" name="Front. Plant Sci.">
        <title>Red Clover (Trifolium pratense) and Zigzag Clover (T. medium) - A Picture of Genomic Similarities and Differences.</title>
        <authorList>
            <person name="Dluhosova J."/>
            <person name="Istvanek J."/>
            <person name="Nedelnik J."/>
            <person name="Repkova J."/>
        </authorList>
    </citation>
    <scope>NUCLEOTIDE SEQUENCE [LARGE SCALE GENOMIC DNA]</scope>
    <source>
        <strain evidence="3">cv. 10/8</strain>
        <tissue evidence="2">Leaf</tissue>
    </source>
</reference>